<evidence type="ECO:0000313" key="4">
    <source>
        <dbReference type="Proteomes" id="UP000666915"/>
    </source>
</evidence>
<name>A0ABS3QRJ9_9ACTN</name>
<accession>A0ABS3QRJ9</accession>
<organism evidence="3 4">
    <name type="scientific">Actinomadura nitritigenes</name>
    <dbReference type="NCBI Taxonomy" id="134602"/>
    <lineage>
        <taxon>Bacteria</taxon>
        <taxon>Bacillati</taxon>
        <taxon>Actinomycetota</taxon>
        <taxon>Actinomycetes</taxon>
        <taxon>Streptosporangiales</taxon>
        <taxon>Thermomonosporaceae</taxon>
        <taxon>Actinomadura</taxon>
    </lineage>
</organism>
<dbReference type="Proteomes" id="UP000666915">
    <property type="component" value="Unassembled WGS sequence"/>
</dbReference>
<dbReference type="InterPro" id="IPR036661">
    <property type="entry name" value="Luciferase-like_sf"/>
</dbReference>
<keyword evidence="4" id="KW-1185">Reference proteome</keyword>
<feature type="domain" description="Luciferase-like" evidence="2">
    <location>
        <begin position="1"/>
        <end position="290"/>
    </location>
</feature>
<sequence length="322" mass="35680">MEFGYTLLCEQTPPKQLVTDLVEAEDAGFDYSVISDHYFPWLEDQGHSAYAWSVLGALAQATHRIPLMTFVTCPIMRYHPAVVAQKAATVGVLSDGRFTLGLGAGENLNEHVVGRGWPSADVRHEMFAEAVEIIRALFSGDYVNYEGEHFRVDSAKLWDLPDRPVPIGMAAFGSRAGRLAAQHADLLISDQPVGDVVSLFHREGGEGKPVYGQIPVAYGQDREECKQRAHRYWKFSAPGWKVMAELPGTVNFEAAAKTVRPDDVAESVPCGDNVEDYLQAVQQWKDAGFTHIAFCQSGPDHQKDFRTWAEGDLLPALRERFG</sequence>
<keyword evidence="1 3" id="KW-0560">Oxidoreductase</keyword>
<evidence type="ECO:0000313" key="3">
    <source>
        <dbReference type="EMBL" id="MBO2436589.1"/>
    </source>
</evidence>
<dbReference type="NCBIfam" id="TIGR03557">
    <property type="entry name" value="F420_G6P_family"/>
    <property type="match status" value="1"/>
</dbReference>
<dbReference type="PANTHER" id="PTHR43244">
    <property type="match status" value="1"/>
</dbReference>
<dbReference type="EC" id="1.-.-.-" evidence="3"/>
<dbReference type="RefSeq" id="WP_208264877.1">
    <property type="nucleotide sequence ID" value="NZ_BAAAGM010000032.1"/>
</dbReference>
<dbReference type="InterPro" id="IPR011251">
    <property type="entry name" value="Luciferase-like_dom"/>
</dbReference>
<comment type="caution">
    <text evidence="3">The sequence shown here is derived from an EMBL/GenBank/DDBJ whole genome shotgun (WGS) entry which is preliminary data.</text>
</comment>
<evidence type="ECO:0000259" key="2">
    <source>
        <dbReference type="Pfam" id="PF00296"/>
    </source>
</evidence>
<dbReference type="CDD" id="cd01097">
    <property type="entry name" value="Tetrahydromethanopterin_reductase"/>
    <property type="match status" value="1"/>
</dbReference>
<dbReference type="Pfam" id="PF00296">
    <property type="entry name" value="Bac_luciferase"/>
    <property type="match status" value="1"/>
</dbReference>
<reference evidence="3 4" key="1">
    <citation type="submission" date="2021-03" db="EMBL/GenBank/DDBJ databases">
        <authorList>
            <person name="Kanchanasin P."/>
            <person name="Saeng-In P."/>
            <person name="Phongsopitanun W."/>
            <person name="Yuki M."/>
            <person name="Kudo T."/>
            <person name="Ohkuma M."/>
            <person name="Tanasupawat S."/>
        </authorList>
    </citation>
    <scope>NUCLEOTIDE SEQUENCE [LARGE SCALE GENOMIC DNA]</scope>
    <source>
        <strain evidence="3 4">L46</strain>
    </source>
</reference>
<gene>
    <name evidence="3" type="ORF">J4557_03555</name>
</gene>
<proteinExistence type="predicted"/>
<dbReference type="GO" id="GO:0016491">
    <property type="term" value="F:oxidoreductase activity"/>
    <property type="evidence" value="ECO:0007669"/>
    <property type="project" value="UniProtKB-KW"/>
</dbReference>
<dbReference type="PANTHER" id="PTHR43244:SF1">
    <property type="entry name" value="5,10-METHYLENETETRAHYDROMETHANOPTERIN REDUCTASE"/>
    <property type="match status" value="1"/>
</dbReference>
<dbReference type="SUPFAM" id="SSF51679">
    <property type="entry name" value="Bacterial luciferase-like"/>
    <property type="match status" value="1"/>
</dbReference>
<dbReference type="InterPro" id="IPR050564">
    <property type="entry name" value="F420-G6PD/mer"/>
</dbReference>
<evidence type="ECO:0000256" key="1">
    <source>
        <dbReference type="ARBA" id="ARBA00023002"/>
    </source>
</evidence>
<dbReference type="EMBL" id="JAGEOK010000002">
    <property type="protein sequence ID" value="MBO2436589.1"/>
    <property type="molecule type" value="Genomic_DNA"/>
</dbReference>
<dbReference type="InterPro" id="IPR019945">
    <property type="entry name" value="F420_G6P_DH-rel"/>
</dbReference>
<dbReference type="Gene3D" id="3.20.20.30">
    <property type="entry name" value="Luciferase-like domain"/>
    <property type="match status" value="1"/>
</dbReference>
<protein>
    <submittedName>
        <fullName evidence="3">TIGR03557 family F420-dependent LLM class oxidoreductase</fullName>
        <ecNumber evidence="3">1.-.-.-</ecNumber>
    </submittedName>
</protein>